<dbReference type="Pfam" id="PF13276">
    <property type="entry name" value="HTH_21"/>
    <property type="match status" value="1"/>
</dbReference>
<feature type="region of interest" description="Disordered" evidence="1">
    <location>
        <begin position="184"/>
        <end position="204"/>
    </location>
</feature>
<evidence type="ECO:0000313" key="4">
    <source>
        <dbReference type="Proteomes" id="UP001500449"/>
    </source>
</evidence>
<comment type="caution">
    <text evidence="3">The sequence shown here is derived from an EMBL/GenBank/DDBJ whole genome shotgun (WGS) entry which is preliminary data.</text>
</comment>
<dbReference type="Gene3D" id="3.40.50.720">
    <property type="entry name" value="NAD(P)-binding Rossmann-like Domain"/>
    <property type="match status" value="1"/>
</dbReference>
<feature type="compositionally biased region" description="Low complexity" evidence="1">
    <location>
        <begin position="192"/>
        <end position="204"/>
    </location>
</feature>
<protein>
    <recommendedName>
        <fullName evidence="2">HTH-like domain-containing protein</fullName>
    </recommendedName>
</protein>
<accession>A0ABN2N1J3</accession>
<dbReference type="InterPro" id="IPR025948">
    <property type="entry name" value="HTH-like_dom"/>
</dbReference>
<reference evidence="3 4" key="1">
    <citation type="journal article" date="2019" name="Int. J. Syst. Evol. Microbiol.">
        <title>The Global Catalogue of Microorganisms (GCM) 10K type strain sequencing project: providing services to taxonomists for standard genome sequencing and annotation.</title>
        <authorList>
            <consortium name="The Broad Institute Genomics Platform"/>
            <consortium name="The Broad Institute Genome Sequencing Center for Infectious Disease"/>
            <person name="Wu L."/>
            <person name="Ma J."/>
        </authorList>
    </citation>
    <scope>NUCLEOTIDE SEQUENCE [LARGE SCALE GENOMIC DNA]</scope>
    <source>
        <strain evidence="3 4">JCM 16009</strain>
    </source>
</reference>
<proteinExistence type="predicted"/>
<organism evidence="3 4">
    <name type="scientific">Pseudonocardia ailaonensis</name>
    <dbReference type="NCBI Taxonomy" id="367279"/>
    <lineage>
        <taxon>Bacteria</taxon>
        <taxon>Bacillati</taxon>
        <taxon>Actinomycetota</taxon>
        <taxon>Actinomycetes</taxon>
        <taxon>Pseudonocardiales</taxon>
        <taxon>Pseudonocardiaceae</taxon>
        <taxon>Pseudonocardia</taxon>
    </lineage>
</organism>
<sequence length="204" mass="22114">MKAARIPTYGWPRVHAELTLGLGLVVDHKRVARLMREAGVQGLYRRRSRGCTIRHQHADPYEGLADRDFVVDGPNDTWCTDITEHPHPGRDDLLCGGHRRGSRPVSLDDRAGSGGSVVITGSTAALKGFCHGNAGAAAYTAAKAGLLGPQRHRHADDPQRLRRDMLDRARRSRANLANALPVGHIEAHDVSRPSPGSPSLRPAT</sequence>
<feature type="domain" description="HTH-like" evidence="2">
    <location>
        <begin position="7"/>
        <end position="47"/>
    </location>
</feature>
<evidence type="ECO:0000259" key="2">
    <source>
        <dbReference type="Pfam" id="PF13276"/>
    </source>
</evidence>
<keyword evidence="4" id="KW-1185">Reference proteome</keyword>
<dbReference type="InterPro" id="IPR036291">
    <property type="entry name" value="NAD(P)-bd_dom_sf"/>
</dbReference>
<dbReference type="SUPFAM" id="SSF51735">
    <property type="entry name" value="NAD(P)-binding Rossmann-fold domains"/>
    <property type="match status" value="1"/>
</dbReference>
<evidence type="ECO:0000313" key="3">
    <source>
        <dbReference type="EMBL" id="GAA1844456.1"/>
    </source>
</evidence>
<dbReference type="Proteomes" id="UP001500449">
    <property type="component" value="Unassembled WGS sequence"/>
</dbReference>
<evidence type="ECO:0000256" key="1">
    <source>
        <dbReference type="SAM" id="MobiDB-lite"/>
    </source>
</evidence>
<gene>
    <name evidence="3" type="ORF">GCM10009836_24870</name>
</gene>
<name>A0ABN2N1J3_9PSEU</name>
<dbReference type="EMBL" id="BAAAQK010000005">
    <property type="protein sequence ID" value="GAA1844456.1"/>
    <property type="molecule type" value="Genomic_DNA"/>
</dbReference>